<evidence type="ECO:0000256" key="11">
    <source>
        <dbReference type="PIRSR" id="PIRSR627057-1"/>
    </source>
</evidence>
<feature type="transmembrane region" description="Helical" evidence="14">
    <location>
        <begin position="331"/>
        <end position="351"/>
    </location>
</feature>
<evidence type="ECO:0000256" key="14">
    <source>
        <dbReference type="SAM" id="Phobius"/>
    </source>
</evidence>
<dbReference type="EMBL" id="JAIXNE010000004">
    <property type="protein sequence ID" value="MCA6077647.1"/>
    <property type="molecule type" value="Genomic_DNA"/>
</dbReference>
<dbReference type="InterPro" id="IPR001915">
    <property type="entry name" value="Peptidase_M48"/>
</dbReference>
<dbReference type="InterPro" id="IPR027057">
    <property type="entry name" value="CAXX_Prtase_1"/>
</dbReference>
<evidence type="ECO:0000259" key="15">
    <source>
        <dbReference type="Pfam" id="PF01435"/>
    </source>
</evidence>
<comment type="cofactor">
    <cofactor evidence="12 13">
        <name>Zn(2+)</name>
        <dbReference type="ChEBI" id="CHEBI:29105"/>
    </cofactor>
    <text evidence="12 13">Binds 1 zinc ion per subunit.</text>
</comment>
<comment type="similarity">
    <text evidence="13">Belongs to the peptidase M48 family.</text>
</comment>
<dbReference type="RefSeq" id="WP_225698445.1">
    <property type="nucleotide sequence ID" value="NZ_JAIXNE010000002.1"/>
</dbReference>
<evidence type="ECO:0000256" key="5">
    <source>
        <dbReference type="ARBA" id="ARBA00022801"/>
    </source>
</evidence>
<evidence type="ECO:0000256" key="3">
    <source>
        <dbReference type="ARBA" id="ARBA00022692"/>
    </source>
</evidence>
<dbReference type="EMBL" id="JAIXNE010000002">
    <property type="protein sequence ID" value="MCA6075342.1"/>
    <property type="molecule type" value="Genomic_DNA"/>
</dbReference>
<organism evidence="18 20">
    <name type="scientific">Fulvivirga sedimenti</name>
    <dbReference type="NCBI Taxonomy" id="2879465"/>
    <lineage>
        <taxon>Bacteria</taxon>
        <taxon>Pseudomonadati</taxon>
        <taxon>Bacteroidota</taxon>
        <taxon>Cytophagia</taxon>
        <taxon>Cytophagales</taxon>
        <taxon>Fulvivirgaceae</taxon>
        <taxon>Fulvivirga</taxon>
    </lineage>
</organism>
<evidence type="ECO:0000313" key="17">
    <source>
        <dbReference type="EMBL" id="MCA6075342.1"/>
    </source>
</evidence>
<feature type="transmembrane region" description="Helical" evidence="14">
    <location>
        <begin position="64"/>
        <end position="88"/>
    </location>
</feature>
<dbReference type="Gene3D" id="3.30.2010.10">
    <property type="entry name" value="Metalloproteases ('zincins'), catalytic domain"/>
    <property type="match status" value="1"/>
</dbReference>
<evidence type="ECO:0000256" key="13">
    <source>
        <dbReference type="RuleBase" id="RU003983"/>
    </source>
</evidence>
<evidence type="ECO:0000313" key="20">
    <source>
        <dbReference type="Proteomes" id="UP001139409"/>
    </source>
</evidence>
<dbReference type="GO" id="GO:0046872">
    <property type="term" value="F:metal ion binding"/>
    <property type="evidence" value="ECO:0007669"/>
    <property type="project" value="UniProtKB-KW"/>
</dbReference>
<evidence type="ECO:0000256" key="12">
    <source>
        <dbReference type="PIRSR" id="PIRSR627057-2"/>
    </source>
</evidence>
<proteinExistence type="inferred from homology"/>
<evidence type="ECO:0000256" key="9">
    <source>
        <dbReference type="ARBA" id="ARBA00023049"/>
    </source>
</evidence>
<comment type="caution">
    <text evidence="18">The sequence shown here is derived from an EMBL/GenBank/DDBJ whole genome shotgun (WGS) entry which is preliminary data.</text>
</comment>
<feature type="transmembrane region" description="Helical" evidence="14">
    <location>
        <begin position="176"/>
        <end position="195"/>
    </location>
</feature>
<evidence type="ECO:0000313" key="18">
    <source>
        <dbReference type="EMBL" id="MCA6076519.1"/>
    </source>
</evidence>
<feature type="domain" description="CAAX prenyl protease 1 N-terminal" evidence="16">
    <location>
        <begin position="30"/>
        <end position="205"/>
    </location>
</feature>
<sequence length="418" mass="47366">MLKDPSAILTLILVIVSAGFILETVLDFLNIKSRKKDIPSEVSSFYDHARYEQSLKYNREVTKFGLLTGTVGFIATFLMLMFGGFGLIDQYIRQFVQSELWIPVAFFGVIFIASDILTLPFQYYRTFVIEEKFGFNRSSIKTFFLDKIKGYLLGALIGIPILLLLIFLIGRMGPDFWWIFWIVAALFILFINAFYTTLIVPLFNKLTPLEDGELKTAIESYSRNVGFPIQNIYVIDGSKRSSKSNAFFSGLGKRKKVVLYDTLIQNHTTAELVAVLAHEIGHYKRNHIIKGFILSIAQTGLMLFIMSRVIFNESFSVALGANSYGIHLNLLTFTLLYSPISTVLGIISNLISRKHEFQADEFASVTFKPEAMKNALKKLSVDNLSNLYPHPAYVFVNYSHPPLLTRIAAIDQAAVRRH</sequence>
<evidence type="ECO:0000256" key="4">
    <source>
        <dbReference type="ARBA" id="ARBA00022723"/>
    </source>
</evidence>
<feature type="binding site" evidence="12">
    <location>
        <position position="356"/>
    </location>
    <ligand>
        <name>Zn(2+)</name>
        <dbReference type="ChEBI" id="CHEBI:29105"/>
        <note>catalytic</note>
    </ligand>
</feature>
<feature type="binding site" evidence="12">
    <location>
        <position position="278"/>
    </location>
    <ligand>
        <name>Zn(2+)</name>
        <dbReference type="ChEBI" id="CHEBI:29105"/>
        <note>catalytic</note>
    </ligand>
</feature>
<dbReference type="EMBL" id="JAIXNE010000003">
    <property type="protein sequence ID" value="MCA6076519.1"/>
    <property type="molecule type" value="Genomic_DNA"/>
</dbReference>
<evidence type="ECO:0000259" key="16">
    <source>
        <dbReference type="Pfam" id="PF16491"/>
    </source>
</evidence>
<keyword evidence="8 14" id="KW-1133">Transmembrane helix</keyword>
<dbReference type="CDD" id="cd07343">
    <property type="entry name" value="M48A_Zmpste24p_like"/>
    <property type="match status" value="1"/>
</dbReference>
<evidence type="ECO:0000313" key="19">
    <source>
        <dbReference type="EMBL" id="MCA6077647.1"/>
    </source>
</evidence>
<dbReference type="AlphaFoldDB" id="A0A9X1KYZ3"/>
<keyword evidence="10 14" id="KW-0472">Membrane</keyword>
<dbReference type="PANTHER" id="PTHR10120">
    <property type="entry name" value="CAAX PRENYL PROTEASE 1"/>
    <property type="match status" value="1"/>
</dbReference>
<evidence type="ECO:0000256" key="1">
    <source>
        <dbReference type="ARBA" id="ARBA00004477"/>
    </source>
</evidence>
<protein>
    <submittedName>
        <fullName evidence="18">M48 family metallopeptidase</fullName>
    </submittedName>
</protein>
<feature type="active site" evidence="11">
    <location>
        <position position="279"/>
    </location>
</feature>
<dbReference type="FunFam" id="3.30.2010.10:FF:000002">
    <property type="entry name" value="CAAX prenyl protease"/>
    <property type="match status" value="1"/>
</dbReference>
<keyword evidence="3 14" id="KW-0812">Transmembrane</keyword>
<dbReference type="Proteomes" id="UP001139409">
    <property type="component" value="Unassembled WGS sequence"/>
</dbReference>
<evidence type="ECO:0000256" key="8">
    <source>
        <dbReference type="ARBA" id="ARBA00022989"/>
    </source>
</evidence>
<feature type="transmembrane region" description="Helical" evidence="14">
    <location>
        <begin position="6"/>
        <end position="26"/>
    </location>
</feature>
<keyword evidence="9 13" id="KW-0482">Metalloprotease</keyword>
<dbReference type="GO" id="GO:0004222">
    <property type="term" value="F:metalloendopeptidase activity"/>
    <property type="evidence" value="ECO:0007669"/>
    <property type="project" value="InterPro"/>
</dbReference>
<feature type="transmembrane region" description="Helical" evidence="14">
    <location>
        <begin position="151"/>
        <end position="170"/>
    </location>
</feature>
<keyword evidence="5 13" id="KW-0378">Hydrolase</keyword>
<keyword evidence="6" id="KW-0256">Endoplasmic reticulum</keyword>
<feature type="binding site" evidence="12">
    <location>
        <position position="282"/>
    </location>
    <ligand>
        <name>Zn(2+)</name>
        <dbReference type="ChEBI" id="CHEBI:29105"/>
        <note>catalytic</note>
    </ligand>
</feature>
<evidence type="ECO:0000256" key="7">
    <source>
        <dbReference type="ARBA" id="ARBA00022833"/>
    </source>
</evidence>
<evidence type="ECO:0000256" key="10">
    <source>
        <dbReference type="ARBA" id="ARBA00023136"/>
    </source>
</evidence>
<evidence type="ECO:0000256" key="2">
    <source>
        <dbReference type="ARBA" id="ARBA00022670"/>
    </source>
</evidence>
<keyword evidence="7 12" id="KW-0862">Zinc</keyword>
<keyword evidence="4 12" id="KW-0479">Metal-binding</keyword>
<gene>
    <name evidence="17" type="ORF">LDX50_10705</name>
    <name evidence="18" type="ORF">LDX50_16675</name>
    <name evidence="19" type="ORF">LDX50_22395</name>
</gene>
<feature type="transmembrane region" description="Helical" evidence="14">
    <location>
        <begin position="100"/>
        <end position="119"/>
    </location>
</feature>
<dbReference type="InterPro" id="IPR032456">
    <property type="entry name" value="Peptidase_M48_N"/>
</dbReference>
<keyword evidence="2 13" id="KW-0645">Protease</keyword>
<name>A0A9X1KYZ3_9BACT</name>
<dbReference type="Pfam" id="PF16491">
    <property type="entry name" value="Peptidase_M48_N"/>
    <property type="match status" value="1"/>
</dbReference>
<feature type="active site" description="Proton donor" evidence="11">
    <location>
        <position position="360"/>
    </location>
</feature>
<evidence type="ECO:0000256" key="6">
    <source>
        <dbReference type="ARBA" id="ARBA00022824"/>
    </source>
</evidence>
<feature type="domain" description="Peptidase M48" evidence="15">
    <location>
        <begin position="208"/>
        <end position="412"/>
    </location>
</feature>
<dbReference type="GO" id="GO:0071586">
    <property type="term" value="P:CAAX-box protein processing"/>
    <property type="evidence" value="ECO:0007669"/>
    <property type="project" value="InterPro"/>
</dbReference>
<feature type="transmembrane region" description="Helical" evidence="14">
    <location>
        <begin position="292"/>
        <end position="311"/>
    </location>
</feature>
<accession>A0A9X1KYZ3</accession>
<comment type="subcellular location">
    <subcellularLocation>
        <location evidence="1">Endoplasmic reticulum membrane</location>
        <topology evidence="1">Multi-pass membrane protein</topology>
    </subcellularLocation>
</comment>
<keyword evidence="20" id="KW-1185">Reference proteome</keyword>
<dbReference type="Pfam" id="PF01435">
    <property type="entry name" value="Peptidase_M48"/>
    <property type="match status" value="1"/>
</dbReference>
<reference evidence="18" key="1">
    <citation type="submission" date="2021-09" db="EMBL/GenBank/DDBJ databases">
        <title>Fulvivirga sp. isolated from coastal sediment.</title>
        <authorList>
            <person name="Yu H."/>
        </authorList>
    </citation>
    <scope>NUCLEOTIDE SEQUENCE</scope>
    <source>
        <strain evidence="18">1062</strain>
    </source>
</reference>